<dbReference type="PANTHER" id="PTHR40780">
    <property type="entry name" value="DUF3669 DOMAIN-CONTAINING PROTEIN"/>
    <property type="match status" value="1"/>
</dbReference>
<gene>
    <name evidence="2" type="ORF">PSALAMII_LOCUS9351</name>
</gene>
<dbReference type="OrthoDB" id="2993351at2759"/>
<evidence type="ECO:0000313" key="2">
    <source>
        <dbReference type="EMBL" id="CAG8412714.1"/>
    </source>
</evidence>
<protein>
    <recommendedName>
        <fullName evidence="1">DUF3669 domain-containing protein</fullName>
    </recommendedName>
</protein>
<dbReference type="AlphaFoldDB" id="A0A9W4NUK1"/>
<accession>A0A9W4NUK1</accession>
<sequence>MERVFPLPEKIRHALVDVFCNPAIAAQAKSEPKNKDCLVRVLLGRRRFGSLRPGGSMFFSLRNYKLHLDQIEALGLDAEEYARSMADALAVLHWHTKIDAMDIEFALGSTPFDRNAARRVVPLKDVEHLPPPGSSTYEHTTNVDQDYKKRTISLWLLDFDACSTITMDDVGVRRAVDAFLQTDHYYPRPHSRDNHANNLWIVFSQRYIATSRKISAGTAWQSLPAKFIQGIMNRLPNQSR</sequence>
<dbReference type="Proteomes" id="UP001152646">
    <property type="component" value="Unassembled WGS sequence"/>
</dbReference>
<evidence type="ECO:0000313" key="3">
    <source>
        <dbReference type="Proteomes" id="UP001152646"/>
    </source>
</evidence>
<evidence type="ECO:0000259" key="1">
    <source>
        <dbReference type="Pfam" id="PF12417"/>
    </source>
</evidence>
<name>A0A9W4NUK1_9EURO</name>
<reference evidence="2" key="1">
    <citation type="submission" date="2021-07" db="EMBL/GenBank/DDBJ databases">
        <authorList>
            <person name="Branca A.L. A."/>
        </authorList>
    </citation>
    <scope>NUCLEOTIDE SEQUENCE</scope>
</reference>
<proteinExistence type="predicted"/>
<dbReference type="InterPro" id="IPR022137">
    <property type="entry name" value="Znf_prot_DUF3669"/>
</dbReference>
<dbReference type="PANTHER" id="PTHR40780:SF2">
    <property type="entry name" value="DUF3669 DOMAIN-CONTAINING PROTEIN"/>
    <property type="match status" value="1"/>
</dbReference>
<comment type="caution">
    <text evidence="2">The sequence shown here is derived from an EMBL/GenBank/DDBJ whole genome shotgun (WGS) entry which is preliminary data.</text>
</comment>
<organism evidence="2 3">
    <name type="scientific">Penicillium salamii</name>
    <dbReference type="NCBI Taxonomy" id="1612424"/>
    <lineage>
        <taxon>Eukaryota</taxon>
        <taxon>Fungi</taxon>
        <taxon>Dikarya</taxon>
        <taxon>Ascomycota</taxon>
        <taxon>Pezizomycotina</taxon>
        <taxon>Eurotiomycetes</taxon>
        <taxon>Eurotiomycetidae</taxon>
        <taxon>Eurotiales</taxon>
        <taxon>Aspergillaceae</taxon>
        <taxon>Penicillium</taxon>
    </lineage>
</organism>
<dbReference type="EMBL" id="CAJVPA010000221">
    <property type="protein sequence ID" value="CAG8412714.1"/>
    <property type="molecule type" value="Genomic_DNA"/>
</dbReference>
<feature type="domain" description="DUF3669" evidence="1">
    <location>
        <begin position="154"/>
        <end position="215"/>
    </location>
</feature>
<dbReference type="Pfam" id="PF12417">
    <property type="entry name" value="DUF3669"/>
    <property type="match status" value="1"/>
</dbReference>